<dbReference type="Proteomes" id="UP001549184">
    <property type="component" value="Unassembled WGS sequence"/>
</dbReference>
<name>A0ABV2JQJ3_9GAMM</name>
<reference evidence="1 2" key="1">
    <citation type="submission" date="2024-06" db="EMBL/GenBank/DDBJ databases">
        <title>Sorghum-associated microbial communities from plants grown in Nebraska, USA.</title>
        <authorList>
            <person name="Schachtman D."/>
        </authorList>
    </citation>
    <scope>NUCLEOTIDE SEQUENCE [LARGE SCALE GENOMIC DNA]</scope>
    <source>
        <strain evidence="1 2">1073</strain>
    </source>
</reference>
<keyword evidence="2" id="KW-1185">Reference proteome</keyword>
<dbReference type="RefSeq" id="WP_354012564.1">
    <property type="nucleotide sequence ID" value="NZ_JBEPMU010000001.1"/>
</dbReference>
<dbReference type="InterPro" id="IPR029058">
    <property type="entry name" value="AB_hydrolase_fold"/>
</dbReference>
<evidence type="ECO:0000313" key="1">
    <source>
        <dbReference type="EMBL" id="MET3651104.1"/>
    </source>
</evidence>
<accession>A0ABV2JQJ3</accession>
<sequence>MHQVAALDRVVLVAESFSGPVAILLAARLGPRLAGLVLCASFATTPHPLVALAHYCPSSLIEYAKREPLLLRHYCMGSDAAASLIEELSSTLGEVESVMLKRRLAMLVDLDVRAALKNVAAPILLLQAGRERLLSGRAVHAVMSTVPQATVAWIDGPHLLLQAKPQACWQAIGRWSAAHGFALCVVAA</sequence>
<comment type="caution">
    <text evidence="1">The sequence shown here is derived from an EMBL/GenBank/DDBJ whole genome shotgun (WGS) entry which is preliminary data.</text>
</comment>
<dbReference type="EMBL" id="JBEPMU010000001">
    <property type="protein sequence ID" value="MET3651104.1"/>
    <property type="molecule type" value="Genomic_DNA"/>
</dbReference>
<dbReference type="SUPFAM" id="SSF53474">
    <property type="entry name" value="alpha/beta-Hydrolases"/>
    <property type="match status" value="1"/>
</dbReference>
<organism evidence="1 2">
    <name type="scientific">Dyella japonica</name>
    <dbReference type="NCBI Taxonomy" id="231455"/>
    <lineage>
        <taxon>Bacteria</taxon>
        <taxon>Pseudomonadati</taxon>
        <taxon>Pseudomonadota</taxon>
        <taxon>Gammaproteobacteria</taxon>
        <taxon>Lysobacterales</taxon>
        <taxon>Rhodanobacteraceae</taxon>
        <taxon>Dyella</taxon>
    </lineage>
</organism>
<dbReference type="Gene3D" id="3.40.50.1820">
    <property type="entry name" value="alpha/beta hydrolase"/>
    <property type="match status" value="1"/>
</dbReference>
<protein>
    <submittedName>
        <fullName evidence="1">Pimeloyl-ACP methyl ester carboxylesterase</fullName>
    </submittedName>
</protein>
<gene>
    <name evidence="1" type="ORF">ABIC75_000806</name>
</gene>
<proteinExistence type="predicted"/>
<evidence type="ECO:0000313" key="2">
    <source>
        <dbReference type="Proteomes" id="UP001549184"/>
    </source>
</evidence>